<comment type="subcellular location">
    <subcellularLocation>
        <location evidence="2">Cell membrane</location>
        <topology evidence="2">Multi-pass membrane protein</topology>
    </subcellularLocation>
</comment>
<keyword evidence="3" id="KW-1003">Cell membrane</keyword>
<keyword evidence="9 12" id="KW-0472">Membrane</keyword>
<evidence type="ECO:0000256" key="8">
    <source>
        <dbReference type="ARBA" id="ARBA00023040"/>
    </source>
</evidence>
<evidence type="ECO:0000256" key="6">
    <source>
        <dbReference type="ARBA" id="ARBA00022725"/>
    </source>
</evidence>
<evidence type="ECO:0000256" key="3">
    <source>
        <dbReference type="ARBA" id="ARBA00022475"/>
    </source>
</evidence>
<evidence type="ECO:0000256" key="12">
    <source>
        <dbReference type="SAM" id="Phobius"/>
    </source>
</evidence>
<comment type="function">
    <text evidence="1">Odorant receptor.</text>
</comment>
<feature type="transmembrane region" description="Helical" evidence="12">
    <location>
        <begin position="193"/>
        <end position="220"/>
    </location>
</feature>
<dbReference type="SUPFAM" id="SSF81321">
    <property type="entry name" value="Family A G protein-coupled receptor-like"/>
    <property type="match status" value="1"/>
</dbReference>
<keyword evidence="6" id="KW-0552">Olfaction</keyword>
<protein>
    <submittedName>
        <fullName evidence="14">Olfactory receptor family 14 subfamily A member 259</fullName>
    </submittedName>
</protein>
<evidence type="ECO:0000256" key="7">
    <source>
        <dbReference type="ARBA" id="ARBA00022989"/>
    </source>
</evidence>
<dbReference type="InterPro" id="IPR017452">
    <property type="entry name" value="GPCR_Rhodpsn_7TM"/>
</dbReference>
<dbReference type="Ensembl" id="ENSMSIT00000015296.1">
    <property type="protein sequence ID" value="ENSMSIP00000012054.1"/>
    <property type="gene ID" value="ENSMSIG00000010504.1"/>
</dbReference>
<evidence type="ECO:0000313" key="15">
    <source>
        <dbReference type="Proteomes" id="UP000694415"/>
    </source>
</evidence>
<accession>A0A8C6GVW4</accession>
<evidence type="ECO:0000256" key="1">
    <source>
        <dbReference type="ARBA" id="ARBA00002936"/>
    </source>
</evidence>
<dbReference type="GO" id="GO:0004930">
    <property type="term" value="F:G protein-coupled receptor activity"/>
    <property type="evidence" value="ECO:0007669"/>
    <property type="project" value="UniProtKB-KW"/>
</dbReference>
<feature type="domain" description="G-protein coupled receptors family 1 profile" evidence="13">
    <location>
        <begin position="39"/>
        <end position="288"/>
    </location>
</feature>
<dbReference type="InterPro" id="IPR000276">
    <property type="entry name" value="GPCR_Rhodpsn"/>
</dbReference>
<feature type="transmembrane region" description="Helical" evidence="12">
    <location>
        <begin position="59"/>
        <end position="80"/>
    </location>
</feature>
<dbReference type="InterPro" id="IPR050516">
    <property type="entry name" value="Olfactory_GPCR"/>
</dbReference>
<dbReference type="GO" id="GO:0005886">
    <property type="term" value="C:plasma membrane"/>
    <property type="evidence" value="ECO:0007669"/>
    <property type="project" value="UniProtKB-SubCell"/>
</dbReference>
<evidence type="ECO:0000256" key="5">
    <source>
        <dbReference type="ARBA" id="ARBA00022692"/>
    </source>
</evidence>
<dbReference type="PRINTS" id="PR00237">
    <property type="entry name" value="GPCRRHODOPSN"/>
</dbReference>
<feature type="transmembrane region" description="Helical" evidence="12">
    <location>
        <begin position="240"/>
        <end position="258"/>
    </location>
</feature>
<dbReference type="PANTHER" id="PTHR26452">
    <property type="entry name" value="OLFACTORY RECEPTOR"/>
    <property type="match status" value="1"/>
</dbReference>
<sequence>MPNVTAVTGFILMGFSDIHELQILCGVFFLVLYLGILMSNLLIIILITVDLKLQTPMYFFLKNLSLLDVFLASVTIPNFFVNSLTHKNSISILGCAFQVFFMALLGSGEVFVLTTMSYDHYVAICSPLHYEVIMNSVTCVVMMSVSWGTGLFFGVMYTAGTFSMTFCGSNVIPQIFCDVPSLLRISCSGSLMIIYISLGIGVCLGMSCFICVVISYIYIFSTVLKIPTTKGQSKAFGTCIPHLTVFSVFIATACFVYLKPPSNSASLTDRLFSVLYTVLPPALNPVIYSLRNNDVDSALKRLLQNLYSRDFLHIIHQNV</sequence>
<dbReference type="Proteomes" id="UP000694415">
    <property type="component" value="Unplaced"/>
</dbReference>
<feature type="transmembrane region" description="Helical" evidence="12">
    <location>
        <begin position="92"/>
        <end position="113"/>
    </location>
</feature>
<dbReference type="GO" id="GO:0004984">
    <property type="term" value="F:olfactory receptor activity"/>
    <property type="evidence" value="ECO:0007669"/>
    <property type="project" value="InterPro"/>
</dbReference>
<proteinExistence type="predicted"/>
<keyword evidence="10" id="KW-0675">Receptor</keyword>
<organism evidence="14 15">
    <name type="scientific">Mus spicilegus</name>
    <name type="common">Mound-building mouse</name>
    <dbReference type="NCBI Taxonomy" id="10103"/>
    <lineage>
        <taxon>Eukaryota</taxon>
        <taxon>Metazoa</taxon>
        <taxon>Chordata</taxon>
        <taxon>Craniata</taxon>
        <taxon>Vertebrata</taxon>
        <taxon>Euteleostomi</taxon>
        <taxon>Mammalia</taxon>
        <taxon>Eutheria</taxon>
        <taxon>Euarchontoglires</taxon>
        <taxon>Glires</taxon>
        <taxon>Rodentia</taxon>
        <taxon>Myomorpha</taxon>
        <taxon>Muroidea</taxon>
        <taxon>Muridae</taxon>
        <taxon>Murinae</taxon>
        <taxon>Mus</taxon>
        <taxon>Mus</taxon>
    </lineage>
</organism>
<evidence type="ECO:0000256" key="9">
    <source>
        <dbReference type="ARBA" id="ARBA00023136"/>
    </source>
</evidence>
<reference evidence="14" key="1">
    <citation type="submission" date="2025-08" db="UniProtKB">
        <authorList>
            <consortium name="Ensembl"/>
        </authorList>
    </citation>
    <scope>IDENTIFICATION</scope>
</reference>
<dbReference type="Gene3D" id="1.20.1070.10">
    <property type="entry name" value="Rhodopsin 7-helix transmembrane proteins"/>
    <property type="match status" value="1"/>
</dbReference>
<dbReference type="PROSITE" id="PS50262">
    <property type="entry name" value="G_PROTEIN_RECEP_F1_2"/>
    <property type="match status" value="1"/>
</dbReference>
<dbReference type="FunFam" id="1.20.1070.10:FF:000037">
    <property type="entry name" value="Olfactory receptor"/>
    <property type="match status" value="1"/>
</dbReference>
<reference evidence="14" key="2">
    <citation type="submission" date="2025-09" db="UniProtKB">
        <authorList>
            <consortium name="Ensembl"/>
        </authorList>
    </citation>
    <scope>IDENTIFICATION</scope>
</reference>
<dbReference type="InterPro" id="IPR000725">
    <property type="entry name" value="Olfact_rcpt"/>
</dbReference>
<dbReference type="GeneTree" id="ENSGT01050000244828"/>
<dbReference type="Pfam" id="PF13853">
    <property type="entry name" value="7tm_4"/>
    <property type="match status" value="1"/>
</dbReference>
<keyword evidence="5 12" id="KW-0812">Transmembrane</keyword>
<keyword evidence="8" id="KW-0297">G-protein coupled receptor</keyword>
<dbReference type="CDD" id="cd15227">
    <property type="entry name" value="7tmA_OR14-like"/>
    <property type="match status" value="1"/>
</dbReference>
<name>A0A8C6GVW4_MUSSI</name>
<keyword evidence="4" id="KW-0716">Sensory transduction</keyword>
<evidence type="ECO:0000256" key="4">
    <source>
        <dbReference type="ARBA" id="ARBA00022606"/>
    </source>
</evidence>
<keyword evidence="11" id="KW-0807">Transducer</keyword>
<evidence type="ECO:0000256" key="11">
    <source>
        <dbReference type="ARBA" id="ARBA00023224"/>
    </source>
</evidence>
<dbReference type="PRINTS" id="PR00245">
    <property type="entry name" value="OLFACTORYR"/>
</dbReference>
<feature type="transmembrane region" description="Helical" evidence="12">
    <location>
        <begin position="21"/>
        <end position="47"/>
    </location>
</feature>
<dbReference type="AlphaFoldDB" id="A0A8C6GVW4"/>
<evidence type="ECO:0000256" key="10">
    <source>
        <dbReference type="ARBA" id="ARBA00023170"/>
    </source>
</evidence>
<evidence type="ECO:0000256" key="2">
    <source>
        <dbReference type="ARBA" id="ARBA00004651"/>
    </source>
</evidence>
<keyword evidence="7 12" id="KW-1133">Transmembrane helix</keyword>
<keyword evidence="15" id="KW-1185">Reference proteome</keyword>
<evidence type="ECO:0000259" key="13">
    <source>
        <dbReference type="PROSITE" id="PS50262"/>
    </source>
</evidence>
<evidence type="ECO:0000313" key="14">
    <source>
        <dbReference type="Ensembl" id="ENSMSIP00000012054.1"/>
    </source>
</evidence>
<feature type="transmembrane region" description="Helical" evidence="12">
    <location>
        <begin position="133"/>
        <end position="155"/>
    </location>
</feature>